<sequence>MPLAIQNQAKGTSRLIDSLKIRQDLLSMWKKTKSMESSLQEQEFQFEDLKLDNVDGSFPSIGALLSNGNVKRVKAMPEQRESLLSDIPLKLGYEAMDSISSSCQAITGLHKKY</sequence>
<accession>A0A9D4UQJ7</accession>
<dbReference type="EMBL" id="JABFUD020000013">
    <property type="protein sequence ID" value="KAI5071742.1"/>
    <property type="molecule type" value="Genomic_DNA"/>
</dbReference>
<organism evidence="1 2">
    <name type="scientific">Adiantum capillus-veneris</name>
    <name type="common">Maidenhair fern</name>
    <dbReference type="NCBI Taxonomy" id="13818"/>
    <lineage>
        <taxon>Eukaryota</taxon>
        <taxon>Viridiplantae</taxon>
        <taxon>Streptophyta</taxon>
        <taxon>Embryophyta</taxon>
        <taxon>Tracheophyta</taxon>
        <taxon>Polypodiopsida</taxon>
        <taxon>Polypodiidae</taxon>
        <taxon>Polypodiales</taxon>
        <taxon>Pteridineae</taxon>
        <taxon>Pteridaceae</taxon>
        <taxon>Vittarioideae</taxon>
        <taxon>Adiantum</taxon>
    </lineage>
</organism>
<protein>
    <submittedName>
        <fullName evidence="1">Uncharacterized protein</fullName>
    </submittedName>
</protein>
<dbReference type="AlphaFoldDB" id="A0A9D4UQJ7"/>
<keyword evidence="2" id="KW-1185">Reference proteome</keyword>
<reference evidence="1" key="1">
    <citation type="submission" date="2021-01" db="EMBL/GenBank/DDBJ databases">
        <title>Adiantum capillus-veneris genome.</title>
        <authorList>
            <person name="Fang Y."/>
            <person name="Liao Q."/>
        </authorList>
    </citation>
    <scope>NUCLEOTIDE SEQUENCE</scope>
    <source>
        <strain evidence="1">H3</strain>
        <tissue evidence="1">Leaf</tissue>
    </source>
</reference>
<evidence type="ECO:0000313" key="1">
    <source>
        <dbReference type="EMBL" id="KAI5071742.1"/>
    </source>
</evidence>
<evidence type="ECO:0000313" key="2">
    <source>
        <dbReference type="Proteomes" id="UP000886520"/>
    </source>
</evidence>
<dbReference type="Proteomes" id="UP000886520">
    <property type="component" value="Chromosome 13"/>
</dbReference>
<name>A0A9D4UQJ7_ADICA</name>
<gene>
    <name evidence="1" type="ORF">GOP47_0013993</name>
</gene>
<comment type="caution">
    <text evidence="1">The sequence shown here is derived from an EMBL/GenBank/DDBJ whole genome shotgun (WGS) entry which is preliminary data.</text>
</comment>
<proteinExistence type="predicted"/>